<dbReference type="WBParaSite" id="Minc3s01124g20952">
    <property type="protein sequence ID" value="Minc3s01124g20952"/>
    <property type="gene ID" value="Minc3s01124g20952"/>
</dbReference>
<dbReference type="Proteomes" id="UP000887563">
    <property type="component" value="Unplaced"/>
</dbReference>
<protein>
    <submittedName>
        <fullName evidence="2">Uncharacterized protein</fullName>
    </submittedName>
</protein>
<evidence type="ECO:0000313" key="2">
    <source>
        <dbReference type="WBParaSite" id="Minc3s01124g20952"/>
    </source>
</evidence>
<proteinExistence type="predicted"/>
<reference evidence="2" key="1">
    <citation type="submission" date="2022-11" db="UniProtKB">
        <authorList>
            <consortium name="WormBaseParasite"/>
        </authorList>
    </citation>
    <scope>IDENTIFICATION</scope>
</reference>
<evidence type="ECO:0000313" key="1">
    <source>
        <dbReference type="Proteomes" id="UP000887563"/>
    </source>
</evidence>
<dbReference type="AlphaFoldDB" id="A0A914M0M5"/>
<organism evidence="1 2">
    <name type="scientific">Meloidogyne incognita</name>
    <name type="common">Southern root-knot nematode worm</name>
    <name type="synonym">Oxyuris incognita</name>
    <dbReference type="NCBI Taxonomy" id="6306"/>
    <lineage>
        <taxon>Eukaryota</taxon>
        <taxon>Metazoa</taxon>
        <taxon>Ecdysozoa</taxon>
        <taxon>Nematoda</taxon>
        <taxon>Chromadorea</taxon>
        <taxon>Rhabditida</taxon>
        <taxon>Tylenchina</taxon>
        <taxon>Tylenchomorpha</taxon>
        <taxon>Tylenchoidea</taxon>
        <taxon>Meloidogynidae</taxon>
        <taxon>Meloidogyninae</taxon>
        <taxon>Meloidogyne</taxon>
        <taxon>Meloidogyne incognita group</taxon>
    </lineage>
</organism>
<accession>A0A914M0M5</accession>
<name>A0A914M0M5_MELIC</name>
<keyword evidence="1" id="KW-1185">Reference proteome</keyword>
<sequence length="67" mass="7914">MYINVELSTACRTFVKVTSGFFKPSEYTIRMVEVSTASHINLFFFIIISKTDWTFWLTFVKHDLRQA</sequence>